<proteinExistence type="predicted"/>
<dbReference type="InterPro" id="IPR003718">
    <property type="entry name" value="OsmC/Ohr_fam"/>
</dbReference>
<gene>
    <name evidence="1" type="ORF">FQ154_08350</name>
</gene>
<dbReference type="PANTHER" id="PTHR35368:SF1">
    <property type="entry name" value="HYDROPEROXIDE REDUCTASE"/>
    <property type="match status" value="1"/>
</dbReference>
<dbReference type="InterPro" id="IPR052924">
    <property type="entry name" value="OsmC/Ohr_hydroprdx_reductase"/>
</dbReference>
<name>A0A5B0EFZ7_9MICC</name>
<dbReference type="InterPro" id="IPR036102">
    <property type="entry name" value="OsmC/Ohrsf"/>
</dbReference>
<dbReference type="InterPro" id="IPR015946">
    <property type="entry name" value="KH_dom-like_a/b"/>
</dbReference>
<dbReference type="Proteomes" id="UP000323856">
    <property type="component" value="Unassembled WGS sequence"/>
</dbReference>
<dbReference type="Gene3D" id="3.30.300.20">
    <property type="match status" value="1"/>
</dbReference>
<protein>
    <submittedName>
        <fullName evidence="1">OsmC family protein</fullName>
    </submittedName>
</protein>
<dbReference type="OrthoDB" id="9811389at2"/>
<organism evidence="1 2">
    <name type="scientific">Paeniglutamicibacter gangotriensis</name>
    <dbReference type="NCBI Taxonomy" id="254787"/>
    <lineage>
        <taxon>Bacteria</taxon>
        <taxon>Bacillati</taxon>
        <taxon>Actinomycetota</taxon>
        <taxon>Actinomycetes</taxon>
        <taxon>Micrococcales</taxon>
        <taxon>Micrococcaceae</taxon>
        <taxon>Paeniglutamicibacter</taxon>
    </lineage>
</organism>
<dbReference type="EMBL" id="VOBL01000007">
    <property type="protein sequence ID" value="KAA0977312.1"/>
    <property type="molecule type" value="Genomic_DNA"/>
</dbReference>
<accession>A0A5B0EFZ7</accession>
<dbReference type="PANTHER" id="PTHR35368">
    <property type="entry name" value="HYDROPEROXIDE REDUCTASE"/>
    <property type="match status" value="1"/>
</dbReference>
<evidence type="ECO:0000313" key="1">
    <source>
        <dbReference type="EMBL" id="KAA0977312.1"/>
    </source>
</evidence>
<dbReference type="SUPFAM" id="SSF82784">
    <property type="entry name" value="OsmC-like"/>
    <property type="match status" value="1"/>
</dbReference>
<reference evidence="1 2" key="1">
    <citation type="submission" date="2019-07" db="EMBL/GenBank/DDBJ databases">
        <title>Analysis of the biochemical properties, biological activity and biotechnological potential of siderophores and biosurfactants produced by Antarctic psychrotolerant bacteria.</title>
        <authorList>
            <person name="Styczynski M."/>
            <person name="Krucon T."/>
            <person name="Decewicz P."/>
            <person name="Dziewit L."/>
        </authorList>
    </citation>
    <scope>NUCLEOTIDE SEQUENCE [LARGE SCALE GENOMIC DNA]</scope>
    <source>
        <strain evidence="1 2">ANT_H27</strain>
    </source>
</reference>
<evidence type="ECO:0000313" key="2">
    <source>
        <dbReference type="Proteomes" id="UP000323856"/>
    </source>
</evidence>
<dbReference type="Pfam" id="PF02566">
    <property type="entry name" value="OsmC"/>
    <property type="match status" value="1"/>
</dbReference>
<sequence length="193" mass="20413">MISAALPTVTTAVGPHDKRIRAKGTWQGLMRTTVEIRDFSFDIDEPVAVGGTNSAPTPMEFIAGALNGCVSVVVEQVAKELQIGFTALETYSIATQDTRGFAGTAEVSPFFHSYRLEIHVETLLDDPAAQQELTKQVHRRCPAINLVKSAGVNLDINWVFAAQVVPGSAENACNIALGYTPRAAASVAAGASA</sequence>
<dbReference type="AlphaFoldDB" id="A0A5B0EFZ7"/>
<comment type="caution">
    <text evidence="1">The sequence shown here is derived from an EMBL/GenBank/DDBJ whole genome shotgun (WGS) entry which is preliminary data.</text>
</comment>